<evidence type="ECO:0000256" key="4">
    <source>
        <dbReference type="ARBA" id="ARBA00022679"/>
    </source>
</evidence>
<evidence type="ECO:0000256" key="9">
    <source>
        <dbReference type="PIRNR" id="PIRNR000447"/>
    </source>
</evidence>
<dbReference type="InterPro" id="IPR020841">
    <property type="entry name" value="PKS_Beta-ketoAc_synthase_dom"/>
</dbReference>
<comment type="similarity">
    <text evidence="2 9 11">Belongs to the thiolase-like superfamily. Beta-ketoacyl-ACP synthases family.</text>
</comment>
<keyword evidence="5" id="KW-0276">Fatty acid metabolism</keyword>
<dbReference type="InterPro" id="IPR017568">
    <property type="entry name" value="3-oxoacyl-ACP_synth-2"/>
</dbReference>
<dbReference type="NCBIfam" id="NF005589">
    <property type="entry name" value="PRK07314.1"/>
    <property type="match status" value="1"/>
</dbReference>
<comment type="caution">
    <text evidence="13">The sequence shown here is derived from an EMBL/GenBank/DDBJ whole genome shotgun (WGS) entry which is preliminary data.</text>
</comment>
<evidence type="ECO:0000256" key="3">
    <source>
        <dbReference type="ARBA" id="ARBA00022516"/>
    </source>
</evidence>
<sequence>MLVARRGSALARSLSTLSFAPPPPVPPRRVVVTGLGTVTPFGVGVERAWERVLDSQCAIQSLDMLVGSGLNCTVGATVPRDDGDGAFHTKDWVNPKSFRAQEVDHVAMALAAASEALKDSGWDPQSDEERERAGVAIGAACGNIQEVMNVGELIREKKFRRVTPFFVPRILINLAAGHVSIEHGLKGPVHSCVTACATGSHSIGDAARFIQHGDADVMVAGGTEPTINEMSICAFDRPRALSTKYNDRPKEASRPFDSKRDGFVMGEGAGIVVLEEYEHAKKRGARIYAELRGYGLSGDGSHITAPLQNGDGARRAMQSAVAQSGLALSDIGYVNAHAAGTPLGDRAENAAIKTLFGEHADKLAVSSTKGSIGHLQGSAGAVEAIFAIKALYNNVMPPTLNLTETTKEFTLNYVPNQPQEKELHAVMSNSFGFGGTNASLLFAK</sequence>
<protein>
    <recommendedName>
        <fullName evidence="9">3-oxoacyl-[acyl-carrier-protein] synthase</fullName>
    </recommendedName>
</protein>
<evidence type="ECO:0000256" key="10">
    <source>
        <dbReference type="PIRSR" id="PIRSR000447-1"/>
    </source>
</evidence>
<organism evidence="13 14">
    <name type="scientific">Phytophthora nicotianae P1976</name>
    <dbReference type="NCBI Taxonomy" id="1317066"/>
    <lineage>
        <taxon>Eukaryota</taxon>
        <taxon>Sar</taxon>
        <taxon>Stramenopiles</taxon>
        <taxon>Oomycota</taxon>
        <taxon>Peronosporomycetes</taxon>
        <taxon>Peronosporales</taxon>
        <taxon>Peronosporaceae</taxon>
        <taxon>Phytophthora</taxon>
    </lineage>
</organism>
<dbReference type="Gene3D" id="3.40.47.10">
    <property type="match status" value="2"/>
</dbReference>
<keyword evidence="3 9" id="KW-0444">Lipid biosynthesis</keyword>
<dbReference type="OrthoDB" id="5334845at2759"/>
<keyword evidence="4 9" id="KW-0808">Transferase</keyword>
<dbReference type="GO" id="GO:0005739">
    <property type="term" value="C:mitochondrion"/>
    <property type="evidence" value="ECO:0007669"/>
    <property type="project" value="TreeGrafter"/>
</dbReference>
<evidence type="ECO:0000256" key="8">
    <source>
        <dbReference type="ARBA" id="ARBA00023315"/>
    </source>
</evidence>
<dbReference type="InterPro" id="IPR014031">
    <property type="entry name" value="Ketoacyl_synth_C"/>
</dbReference>
<dbReference type="GO" id="GO:0004315">
    <property type="term" value="F:3-oxoacyl-[acyl-carrier-protein] synthase activity"/>
    <property type="evidence" value="ECO:0007669"/>
    <property type="project" value="TreeGrafter"/>
</dbReference>
<dbReference type="InterPro" id="IPR014030">
    <property type="entry name" value="Ketoacyl_synth_N"/>
</dbReference>
<evidence type="ECO:0000313" key="13">
    <source>
        <dbReference type="EMBL" id="ETO76724.1"/>
    </source>
</evidence>
<dbReference type="FunFam" id="3.40.47.10:FF:000015">
    <property type="entry name" value="3-oxoacyl-[acyl-carrier-protein] synthase, mitochondrial"/>
    <property type="match status" value="1"/>
</dbReference>
<dbReference type="Pfam" id="PF00109">
    <property type="entry name" value="ketoacyl-synt"/>
    <property type="match status" value="1"/>
</dbReference>
<evidence type="ECO:0000313" key="14">
    <source>
        <dbReference type="Proteomes" id="UP000028582"/>
    </source>
</evidence>
<evidence type="ECO:0000256" key="1">
    <source>
        <dbReference type="ARBA" id="ARBA00005194"/>
    </source>
</evidence>
<keyword evidence="6" id="KW-0443">Lipid metabolism</keyword>
<dbReference type="CDD" id="cd00834">
    <property type="entry name" value="KAS_I_II"/>
    <property type="match status" value="1"/>
</dbReference>
<comment type="pathway">
    <text evidence="1">Lipid metabolism; fatty acid biosynthesis.</text>
</comment>
<dbReference type="PIRSF" id="PIRSF000447">
    <property type="entry name" value="KAS_II"/>
    <property type="match status" value="1"/>
</dbReference>
<evidence type="ECO:0000256" key="2">
    <source>
        <dbReference type="ARBA" id="ARBA00008467"/>
    </source>
</evidence>
<dbReference type="InterPro" id="IPR000794">
    <property type="entry name" value="Beta-ketoacyl_synthase"/>
</dbReference>
<gene>
    <name evidence="13" type="ORF">F444_07939</name>
</gene>
<proteinExistence type="inferred from homology"/>
<feature type="active site" description="For beta-ketoacyl synthase activity" evidence="10">
    <location>
        <position position="196"/>
    </location>
</feature>
<dbReference type="FunFam" id="3.40.47.10:FF:000024">
    <property type="entry name" value="3-oxoacyl-[acyl-carrier-protein] synthase, mitochondrial"/>
    <property type="match status" value="1"/>
</dbReference>
<evidence type="ECO:0000256" key="6">
    <source>
        <dbReference type="ARBA" id="ARBA00023098"/>
    </source>
</evidence>
<dbReference type="PANTHER" id="PTHR11712:SF336">
    <property type="entry name" value="3-OXOACYL-[ACYL-CARRIER-PROTEIN] SYNTHASE, MITOCHONDRIAL"/>
    <property type="match status" value="1"/>
</dbReference>
<evidence type="ECO:0000256" key="7">
    <source>
        <dbReference type="ARBA" id="ARBA00023160"/>
    </source>
</evidence>
<dbReference type="Proteomes" id="UP000028582">
    <property type="component" value="Unassembled WGS sequence"/>
</dbReference>
<name>A0A081ACW3_PHYNI</name>
<dbReference type="NCBIfam" id="TIGR03150">
    <property type="entry name" value="fabF"/>
    <property type="match status" value="1"/>
</dbReference>
<accession>A0A081ACW3</accession>
<dbReference type="SUPFAM" id="SSF53901">
    <property type="entry name" value="Thiolase-like"/>
    <property type="match status" value="1"/>
</dbReference>
<dbReference type="Pfam" id="PF02801">
    <property type="entry name" value="Ketoacyl-synt_C"/>
    <property type="match status" value="1"/>
</dbReference>
<keyword evidence="8" id="KW-0012">Acyltransferase</keyword>
<evidence type="ECO:0000256" key="11">
    <source>
        <dbReference type="RuleBase" id="RU003694"/>
    </source>
</evidence>
<dbReference type="GO" id="GO:0006633">
    <property type="term" value="P:fatty acid biosynthetic process"/>
    <property type="evidence" value="ECO:0007669"/>
    <property type="project" value="UniProtKB-KW"/>
</dbReference>
<dbReference type="PROSITE" id="PS52004">
    <property type="entry name" value="KS3_2"/>
    <property type="match status" value="1"/>
</dbReference>
<keyword evidence="7 9" id="KW-0275">Fatty acid biosynthesis</keyword>
<dbReference type="InterPro" id="IPR016039">
    <property type="entry name" value="Thiolase-like"/>
</dbReference>
<dbReference type="PANTHER" id="PTHR11712">
    <property type="entry name" value="POLYKETIDE SYNTHASE-RELATED"/>
    <property type="match status" value="1"/>
</dbReference>
<dbReference type="SMART" id="SM00825">
    <property type="entry name" value="PKS_KS"/>
    <property type="match status" value="1"/>
</dbReference>
<feature type="domain" description="Ketosynthase family 3 (KS3)" evidence="12">
    <location>
        <begin position="27"/>
        <end position="444"/>
    </location>
</feature>
<dbReference type="EMBL" id="ANJA01001510">
    <property type="protein sequence ID" value="ETO76724.1"/>
    <property type="molecule type" value="Genomic_DNA"/>
</dbReference>
<reference evidence="13 14" key="1">
    <citation type="submission" date="2013-11" db="EMBL/GenBank/DDBJ databases">
        <title>The Genome Sequence of Phytophthora parasitica P1976.</title>
        <authorList>
            <consortium name="The Broad Institute Genomics Platform"/>
            <person name="Russ C."/>
            <person name="Tyler B."/>
            <person name="Panabieres F."/>
            <person name="Shan W."/>
            <person name="Tripathy S."/>
            <person name="Grunwald N."/>
            <person name="Machado M."/>
            <person name="Johnson C.S."/>
            <person name="Walker B."/>
            <person name="Young S."/>
            <person name="Zeng Q."/>
            <person name="Gargeya S."/>
            <person name="Fitzgerald M."/>
            <person name="Haas B."/>
            <person name="Abouelleil A."/>
            <person name="Allen A.W."/>
            <person name="Alvarado L."/>
            <person name="Arachchi H.M."/>
            <person name="Berlin A.M."/>
            <person name="Chapman S.B."/>
            <person name="Gainer-Dewar J."/>
            <person name="Goldberg J."/>
            <person name="Griggs A."/>
            <person name="Gujja S."/>
            <person name="Hansen M."/>
            <person name="Howarth C."/>
            <person name="Imamovic A."/>
            <person name="Ireland A."/>
            <person name="Larimer J."/>
            <person name="McCowan C."/>
            <person name="Murphy C."/>
            <person name="Pearson M."/>
            <person name="Poon T.W."/>
            <person name="Priest M."/>
            <person name="Roberts A."/>
            <person name="Saif S."/>
            <person name="Shea T."/>
            <person name="Sisk P."/>
            <person name="Sykes S."/>
            <person name="Wortman J."/>
            <person name="Nusbaum C."/>
            <person name="Birren B."/>
        </authorList>
    </citation>
    <scope>NUCLEOTIDE SEQUENCE [LARGE SCALE GENOMIC DNA]</scope>
    <source>
        <strain evidence="13 14">P1976</strain>
    </source>
</reference>
<dbReference type="AlphaFoldDB" id="A0A081ACW3"/>
<evidence type="ECO:0000256" key="5">
    <source>
        <dbReference type="ARBA" id="ARBA00022832"/>
    </source>
</evidence>
<evidence type="ECO:0000259" key="12">
    <source>
        <dbReference type="PROSITE" id="PS52004"/>
    </source>
</evidence>